<evidence type="ECO:0000313" key="9">
    <source>
        <dbReference type="EMBL" id="MCR6097974.1"/>
    </source>
</evidence>
<evidence type="ECO:0000256" key="5">
    <source>
        <dbReference type="ARBA" id="ARBA00022840"/>
    </source>
</evidence>
<dbReference type="InterPro" id="IPR003593">
    <property type="entry name" value="AAA+_ATPase"/>
</dbReference>
<proteinExistence type="predicted"/>
<gene>
    <name evidence="9" type="ORF">HXA33_15660</name>
</gene>
<evidence type="ECO:0000256" key="7">
    <source>
        <dbReference type="ARBA" id="ARBA00023136"/>
    </source>
</evidence>
<dbReference type="GO" id="GO:0016887">
    <property type="term" value="F:ATP hydrolysis activity"/>
    <property type="evidence" value="ECO:0007669"/>
    <property type="project" value="InterPro"/>
</dbReference>
<sequence>MNAMISVEELNKHFSHEKALDGLTFDVKQGEIFGFLGPSGAGKTTTIKILTGQLLPTSGKATLFNVDSKAVGTPKYLKRLGIMTDNSGLYQRLNVYENLKLYAELYEVPNPKERIRDVLKVVNLSDSQKKQVSKLSKGMTQRVLLARAILHEPELLFLDEPTAALDPSNSQHIHNGLRELNKKGTTIFLTTHDMFEAETLCDRVAFLNKGRVQLLDEPRKLRRQFSDNTVTVELANGEKRVLSMGTESAQPLYDLMKSGEVMAITSNEPTLGDIFVNITGRELV</sequence>
<protein>
    <submittedName>
        <fullName evidence="9">ABC transporter ATP-binding protein</fullName>
    </submittedName>
</protein>
<dbReference type="Pfam" id="PF00005">
    <property type="entry name" value="ABC_tran"/>
    <property type="match status" value="1"/>
</dbReference>
<accession>A0A9Q4B442</accession>
<reference evidence="9" key="1">
    <citation type="submission" date="2020-06" db="EMBL/GenBank/DDBJ databases">
        <title>Insight into the genomes of haloalkaliphilic bacilli from Kenyan soda lakes.</title>
        <authorList>
            <person name="Mwirichia R."/>
            <person name="Villamizar G.C."/>
            <person name="Poehlein A."/>
            <person name="Mugweru J."/>
            <person name="Kipnyargis A."/>
            <person name="Kiplimo D."/>
            <person name="Orwa P."/>
            <person name="Daniel R."/>
        </authorList>
    </citation>
    <scope>NUCLEOTIDE SEQUENCE</scope>
    <source>
        <strain evidence="9">B1096_S55</strain>
    </source>
</reference>
<keyword evidence="5 9" id="KW-0067">ATP-binding</keyword>
<dbReference type="Gene3D" id="3.40.50.300">
    <property type="entry name" value="P-loop containing nucleotide triphosphate hydrolases"/>
    <property type="match status" value="1"/>
</dbReference>
<evidence type="ECO:0000256" key="4">
    <source>
        <dbReference type="ARBA" id="ARBA00022741"/>
    </source>
</evidence>
<dbReference type="SUPFAM" id="SSF52540">
    <property type="entry name" value="P-loop containing nucleoside triphosphate hydrolases"/>
    <property type="match status" value="1"/>
</dbReference>
<dbReference type="PROSITE" id="PS50893">
    <property type="entry name" value="ABC_TRANSPORTER_2"/>
    <property type="match status" value="1"/>
</dbReference>
<comment type="subcellular location">
    <subcellularLocation>
        <location evidence="1">Cell membrane</location>
    </subcellularLocation>
</comment>
<dbReference type="InterPro" id="IPR003439">
    <property type="entry name" value="ABC_transporter-like_ATP-bd"/>
</dbReference>
<keyword evidence="10" id="KW-1185">Reference proteome</keyword>
<evidence type="ECO:0000259" key="8">
    <source>
        <dbReference type="PROSITE" id="PS50893"/>
    </source>
</evidence>
<dbReference type="InterPro" id="IPR050763">
    <property type="entry name" value="ABC_transporter_ATP-binding"/>
</dbReference>
<dbReference type="InterPro" id="IPR027417">
    <property type="entry name" value="P-loop_NTPase"/>
</dbReference>
<keyword evidence="4" id="KW-0547">Nucleotide-binding</keyword>
<dbReference type="RefSeq" id="WP_257822910.1">
    <property type="nucleotide sequence ID" value="NZ_JABXYM010000001.1"/>
</dbReference>
<dbReference type="Proteomes" id="UP001057753">
    <property type="component" value="Unassembled WGS sequence"/>
</dbReference>
<evidence type="ECO:0000313" key="10">
    <source>
        <dbReference type="Proteomes" id="UP001057753"/>
    </source>
</evidence>
<dbReference type="PANTHER" id="PTHR42711:SF13">
    <property type="entry name" value="ABC TRANSPORTER, ATP-BINDING PROTEIN"/>
    <property type="match status" value="1"/>
</dbReference>
<organism evidence="9 10">
    <name type="scientific">Salipaludibacillus agaradhaerens</name>
    <name type="common">Bacillus agaradhaerens</name>
    <dbReference type="NCBI Taxonomy" id="76935"/>
    <lineage>
        <taxon>Bacteria</taxon>
        <taxon>Bacillati</taxon>
        <taxon>Bacillota</taxon>
        <taxon>Bacilli</taxon>
        <taxon>Bacillales</taxon>
        <taxon>Bacillaceae</taxon>
    </lineage>
</organism>
<keyword evidence="2" id="KW-0813">Transport</keyword>
<dbReference type="SMART" id="SM00382">
    <property type="entry name" value="AAA"/>
    <property type="match status" value="1"/>
</dbReference>
<feature type="domain" description="ABC transporter" evidence="8">
    <location>
        <begin position="5"/>
        <end position="234"/>
    </location>
</feature>
<keyword evidence="7" id="KW-0472">Membrane</keyword>
<keyword evidence="3" id="KW-1003">Cell membrane</keyword>
<dbReference type="CDD" id="cd03230">
    <property type="entry name" value="ABC_DR_subfamily_A"/>
    <property type="match status" value="1"/>
</dbReference>
<keyword evidence="6" id="KW-1278">Translocase</keyword>
<comment type="caution">
    <text evidence="9">The sequence shown here is derived from an EMBL/GenBank/DDBJ whole genome shotgun (WGS) entry which is preliminary data.</text>
</comment>
<dbReference type="GO" id="GO:0005524">
    <property type="term" value="F:ATP binding"/>
    <property type="evidence" value="ECO:0007669"/>
    <property type="project" value="UniProtKB-KW"/>
</dbReference>
<dbReference type="EMBL" id="JABXYM010000001">
    <property type="protein sequence ID" value="MCR6097974.1"/>
    <property type="molecule type" value="Genomic_DNA"/>
</dbReference>
<evidence type="ECO:0000256" key="3">
    <source>
        <dbReference type="ARBA" id="ARBA00022475"/>
    </source>
</evidence>
<dbReference type="GO" id="GO:0005886">
    <property type="term" value="C:plasma membrane"/>
    <property type="evidence" value="ECO:0007669"/>
    <property type="project" value="UniProtKB-SubCell"/>
</dbReference>
<dbReference type="AlphaFoldDB" id="A0A9Q4B442"/>
<name>A0A9Q4B442_SALAG</name>
<evidence type="ECO:0000256" key="2">
    <source>
        <dbReference type="ARBA" id="ARBA00022448"/>
    </source>
</evidence>
<dbReference type="PANTHER" id="PTHR42711">
    <property type="entry name" value="ABC TRANSPORTER ATP-BINDING PROTEIN"/>
    <property type="match status" value="1"/>
</dbReference>
<dbReference type="FunFam" id="3.40.50.300:FF:000589">
    <property type="entry name" value="ABC transporter, ATP-binding subunit"/>
    <property type="match status" value="1"/>
</dbReference>
<evidence type="ECO:0000256" key="1">
    <source>
        <dbReference type="ARBA" id="ARBA00004236"/>
    </source>
</evidence>
<evidence type="ECO:0000256" key="6">
    <source>
        <dbReference type="ARBA" id="ARBA00022967"/>
    </source>
</evidence>